<dbReference type="GO" id="GO:1990281">
    <property type="term" value="C:efflux pump complex"/>
    <property type="evidence" value="ECO:0007669"/>
    <property type="project" value="TreeGrafter"/>
</dbReference>
<dbReference type="Gene3D" id="2.40.30.170">
    <property type="match status" value="1"/>
</dbReference>
<dbReference type="Gene3D" id="2.40.50.100">
    <property type="match status" value="1"/>
</dbReference>
<evidence type="ECO:0000313" key="1">
    <source>
        <dbReference type="EMBL" id="VAW26499.1"/>
    </source>
</evidence>
<dbReference type="PANTHER" id="PTHR30469:SF15">
    <property type="entry name" value="HLYD FAMILY OF SECRETION PROTEINS"/>
    <property type="match status" value="1"/>
</dbReference>
<protein>
    <submittedName>
        <fullName evidence="1">RND efflux system, membrane fusion protein</fullName>
    </submittedName>
</protein>
<dbReference type="SUPFAM" id="SSF111369">
    <property type="entry name" value="HlyD-like secretion proteins"/>
    <property type="match status" value="1"/>
</dbReference>
<dbReference type="Gene3D" id="2.40.420.20">
    <property type="match status" value="1"/>
</dbReference>
<dbReference type="GO" id="GO:0015562">
    <property type="term" value="F:efflux transmembrane transporter activity"/>
    <property type="evidence" value="ECO:0007669"/>
    <property type="project" value="TreeGrafter"/>
</dbReference>
<organism evidence="1">
    <name type="scientific">hydrothermal vent metagenome</name>
    <dbReference type="NCBI Taxonomy" id="652676"/>
    <lineage>
        <taxon>unclassified sequences</taxon>
        <taxon>metagenomes</taxon>
        <taxon>ecological metagenomes</taxon>
    </lineage>
</organism>
<accession>A0A3B0UPJ1</accession>
<dbReference type="Gene3D" id="1.10.287.470">
    <property type="entry name" value="Helix hairpin bin"/>
    <property type="match status" value="1"/>
</dbReference>
<dbReference type="EMBL" id="UOES01000107">
    <property type="protein sequence ID" value="VAW26499.1"/>
    <property type="molecule type" value="Genomic_DNA"/>
</dbReference>
<sequence>GLPQTNSEKEKFFVSSRNIYTTYYNVKNLEVRLRKYTIRAPYNGILTDALVNPGSLVRPGQKLGEFIDPKMYEMEVAINASYSDLLKKGNSVTLKTLDNSQSWEGKIIRVNGRVDQASQTVKTFIQVSGKGLKEGMYLEAHLVAKHEENAYEIARQLLINNSKVFVLEDSVLALAKVTPVYFKDKMVVVKGLKEGTVILSKPVPGAYFGMAVKVYNHKPTPK</sequence>
<proteinExistence type="predicted"/>
<gene>
    <name evidence="1" type="ORF">MNBD_BACTEROID06-706</name>
</gene>
<name>A0A3B0UPJ1_9ZZZZ</name>
<feature type="non-terminal residue" evidence="1">
    <location>
        <position position="1"/>
    </location>
</feature>
<reference evidence="1" key="1">
    <citation type="submission" date="2018-06" db="EMBL/GenBank/DDBJ databases">
        <authorList>
            <person name="Zhirakovskaya E."/>
        </authorList>
    </citation>
    <scope>NUCLEOTIDE SEQUENCE</scope>
</reference>
<dbReference type="AlphaFoldDB" id="A0A3B0UPJ1"/>
<dbReference type="PANTHER" id="PTHR30469">
    <property type="entry name" value="MULTIDRUG RESISTANCE PROTEIN MDTA"/>
    <property type="match status" value="1"/>
</dbReference>